<feature type="domain" description="Phage shock protein PspC N-terminal" evidence="7">
    <location>
        <begin position="2"/>
        <end position="56"/>
    </location>
</feature>
<sequence>MLVRPRDGRVVAGVCAGLADRFGTSRTLVRVLFVLSFLLPGTQLIAYAVLWIIMPSAGSDRAGRRGRGSS</sequence>
<accession>A0ABU8RFP8</accession>
<evidence type="ECO:0000256" key="3">
    <source>
        <dbReference type="ARBA" id="ARBA00022692"/>
    </source>
</evidence>
<evidence type="ECO:0000256" key="4">
    <source>
        <dbReference type="ARBA" id="ARBA00022989"/>
    </source>
</evidence>
<keyword evidence="4 6" id="KW-1133">Transmembrane helix</keyword>
<dbReference type="EMBL" id="JBBIAA010000001">
    <property type="protein sequence ID" value="MEJ5943905.1"/>
    <property type="molecule type" value="Genomic_DNA"/>
</dbReference>
<evidence type="ECO:0000259" key="7">
    <source>
        <dbReference type="Pfam" id="PF04024"/>
    </source>
</evidence>
<dbReference type="Proteomes" id="UP001387100">
    <property type="component" value="Unassembled WGS sequence"/>
</dbReference>
<keyword evidence="3 6" id="KW-0812">Transmembrane</keyword>
<evidence type="ECO:0000256" key="5">
    <source>
        <dbReference type="ARBA" id="ARBA00023136"/>
    </source>
</evidence>
<organism evidence="8 9">
    <name type="scientific">Pseudokineococcus basanitobsidens</name>
    <dbReference type="NCBI Taxonomy" id="1926649"/>
    <lineage>
        <taxon>Bacteria</taxon>
        <taxon>Bacillati</taxon>
        <taxon>Actinomycetota</taxon>
        <taxon>Actinomycetes</taxon>
        <taxon>Kineosporiales</taxon>
        <taxon>Kineosporiaceae</taxon>
        <taxon>Pseudokineococcus</taxon>
    </lineage>
</organism>
<evidence type="ECO:0000256" key="2">
    <source>
        <dbReference type="ARBA" id="ARBA00022475"/>
    </source>
</evidence>
<keyword evidence="9" id="KW-1185">Reference proteome</keyword>
<gene>
    <name evidence="8" type="ORF">WDZ17_01170</name>
</gene>
<proteinExistence type="predicted"/>
<dbReference type="Pfam" id="PF04024">
    <property type="entry name" value="PspC"/>
    <property type="match status" value="1"/>
</dbReference>
<name>A0ABU8RFP8_9ACTN</name>
<protein>
    <submittedName>
        <fullName evidence="8">PspC domain-containing protein</fullName>
    </submittedName>
</protein>
<dbReference type="InterPro" id="IPR007168">
    <property type="entry name" value="Phageshock_PspC_N"/>
</dbReference>
<feature type="transmembrane region" description="Helical" evidence="6">
    <location>
        <begin position="31"/>
        <end position="54"/>
    </location>
</feature>
<evidence type="ECO:0000256" key="1">
    <source>
        <dbReference type="ARBA" id="ARBA00004162"/>
    </source>
</evidence>
<comment type="caution">
    <text evidence="8">The sequence shown here is derived from an EMBL/GenBank/DDBJ whole genome shotgun (WGS) entry which is preliminary data.</text>
</comment>
<dbReference type="PANTHER" id="PTHR33885">
    <property type="entry name" value="PHAGE SHOCK PROTEIN C"/>
    <property type="match status" value="1"/>
</dbReference>
<comment type="subcellular location">
    <subcellularLocation>
        <location evidence="1">Cell membrane</location>
        <topology evidence="1">Single-pass membrane protein</topology>
    </subcellularLocation>
</comment>
<keyword evidence="5 6" id="KW-0472">Membrane</keyword>
<evidence type="ECO:0000313" key="8">
    <source>
        <dbReference type="EMBL" id="MEJ5943905.1"/>
    </source>
</evidence>
<dbReference type="RefSeq" id="WP_339573296.1">
    <property type="nucleotide sequence ID" value="NZ_JBBIAA010000001.1"/>
</dbReference>
<dbReference type="InterPro" id="IPR052027">
    <property type="entry name" value="PspC"/>
</dbReference>
<reference evidence="8 9" key="1">
    <citation type="journal article" date="2017" name="Int. J. Syst. Evol. Microbiol.">
        <title>Pseudokineococcus basanitobsidens sp. nov., isolated from volcanic rock.</title>
        <authorList>
            <person name="Lee D.W."/>
            <person name="Park M.Y."/>
            <person name="Kim J.J."/>
            <person name="Kim B.S."/>
        </authorList>
    </citation>
    <scope>NUCLEOTIDE SEQUENCE [LARGE SCALE GENOMIC DNA]</scope>
    <source>
        <strain evidence="8 9">DSM 103726</strain>
    </source>
</reference>
<evidence type="ECO:0000256" key="6">
    <source>
        <dbReference type="SAM" id="Phobius"/>
    </source>
</evidence>
<keyword evidence="2" id="KW-1003">Cell membrane</keyword>
<evidence type="ECO:0000313" key="9">
    <source>
        <dbReference type="Proteomes" id="UP001387100"/>
    </source>
</evidence>
<dbReference type="PANTHER" id="PTHR33885:SF3">
    <property type="entry name" value="PHAGE SHOCK PROTEIN C"/>
    <property type="match status" value="1"/>
</dbReference>